<dbReference type="EMBL" id="CP018180">
    <property type="protein sequence ID" value="AUJ31890.1"/>
    <property type="molecule type" value="Genomic_DNA"/>
</dbReference>
<dbReference type="Pfam" id="PF00874">
    <property type="entry name" value="PRD"/>
    <property type="match status" value="1"/>
</dbReference>
<dbReference type="Gene3D" id="1.10.1790.10">
    <property type="entry name" value="PRD domain"/>
    <property type="match status" value="1"/>
</dbReference>
<dbReference type="InterPro" id="IPR013196">
    <property type="entry name" value="HTH_11"/>
</dbReference>
<evidence type="ECO:0000259" key="5">
    <source>
        <dbReference type="PROSITE" id="PS51372"/>
    </source>
</evidence>
<feature type="domain" description="PRD" evidence="5">
    <location>
        <begin position="274"/>
        <end position="380"/>
    </location>
</feature>
<gene>
    <name evidence="6" type="ORF">BSQ50_04535</name>
</gene>
<dbReference type="AlphaFoldDB" id="A0A3Q8CZ70"/>
<dbReference type="Gene3D" id="1.10.10.10">
    <property type="entry name" value="Winged helix-like DNA-binding domain superfamily/Winged helix DNA-binding domain"/>
    <property type="match status" value="1"/>
</dbReference>
<evidence type="ECO:0000313" key="7">
    <source>
        <dbReference type="Proteomes" id="UP000324497"/>
    </source>
</evidence>
<dbReference type="PANTHER" id="PTHR30185">
    <property type="entry name" value="CRYPTIC BETA-GLUCOSIDE BGL OPERON ANTITERMINATOR"/>
    <property type="match status" value="1"/>
</dbReference>
<name>A0A3Q8CZ70_9LACO</name>
<dbReference type="InterPro" id="IPR002178">
    <property type="entry name" value="PTS_EIIA_type-2_dom"/>
</dbReference>
<dbReference type="Proteomes" id="UP000324497">
    <property type="component" value="Chromosome"/>
</dbReference>
<protein>
    <submittedName>
        <fullName evidence="6">Transcription antiterminator BglG</fullName>
    </submittedName>
</protein>
<sequence>MDRQNFEMLNFFIKNDALTLGEIQTRFNTSRVTIAKNIREINKELEGVARINVNKSKFYLVIENYAAIAKIQTNFLKQDLDFNDPDKRQAAILQKLLRQTDKYIALDDLACEMSVSHGTVNSDLRSLKQLLSFYDITVQARPNKGIKLHTEHRYSYAVAVRNIVAKYYDFDLALNQTLDKNLVEAIKEIDDNNDTVTTIKRNIAIVNWLKRQGIQLDEPSKLYHEVILDQVTENLSKAIFKIIGNDLTTGEWKFIFYPFNIKKLPISDKHLINQALVDVGELMKSVFPVIKEKLDVSLNFDRLFVELRYHLLFLINRAIYGVRSEGFISINVLNKYPVAAELAQETLNLMTRKTKIKFSKNEISYLGVYFQMELEEYMSSPVVYRIALLKPISNGMKKFIIEQLKELLNENLKVDLFDSQVELEKSSNKYLLIFSNNLPIENKSINRSPVIRLNSIFNQGTLRERLQISLVDEAVNNGYCRFDVTKFTGKGSYTERVKQLIAHEISVGQLKDEFLSDWIKREQLSSNILGDGVALPHVIDKSGLNRILVTVGLFDQPVTYDSRKVKVVFLVAIPYKLDVNLSRILSQVYDLIRIIATNGNIFNNLKNYNQSRGLIQLMEAI</sequence>
<dbReference type="SUPFAM" id="SSF55804">
    <property type="entry name" value="Phoshotransferase/anion transport protein"/>
    <property type="match status" value="1"/>
</dbReference>
<dbReference type="SUPFAM" id="SSF63520">
    <property type="entry name" value="PTS-regulatory domain, PRD"/>
    <property type="match status" value="1"/>
</dbReference>
<dbReference type="GO" id="GO:0006355">
    <property type="term" value="P:regulation of DNA-templated transcription"/>
    <property type="evidence" value="ECO:0007669"/>
    <property type="project" value="InterPro"/>
</dbReference>
<proteinExistence type="predicted"/>
<evidence type="ECO:0000256" key="2">
    <source>
        <dbReference type="ARBA" id="ARBA00023015"/>
    </source>
</evidence>
<dbReference type="PANTHER" id="PTHR30185:SF18">
    <property type="entry name" value="TRANSCRIPTIONAL REGULATOR MTLR"/>
    <property type="match status" value="1"/>
</dbReference>
<feature type="domain" description="PTS EIIA type-2" evidence="4">
    <location>
        <begin position="473"/>
        <end position="621"/>
    </location>
</feature>
<evidence type="ECO:0000256" key="1">
    <source>
        <dbReference type="ARBA" id="ARBA00022737"/>
    </source>
</evidence>
<evidence type="ECO:0000313" key="6">
    <source>
        <dbReference type="EMBL" id="AUJ31890.1"/>
    </source>
</evidence>
<evidence type="ECO:0000259" key="4">
    <source>
        <dbReference type="PROSITE" id="PS51094"/>
    </source>
</evidence>
<keyword evidence="1" id="KW-0677">Repeat</keyword>
<dbReference type="PROSITE" id="PS51094">
    <property type="entry name" value="PTS_EIIA_TYPE_2"/>
    <property type="match status" value="1"/>
</dbReference>
<accession>A0A3Q8CZ70</accession>
<dbReference type="InterPro" id="IPR011608">
    <property type="entry name" value="PRD"/>
</dbReference>
<reference evidence="6 7" key="1">
    <citation type="submission" date="2016-11" db="EMBL/GenBank/DDBJ databases">
        <title>Interaction between Lactobacillus species and yeast in water kefir.</title>
        <authorList>
            <person name="Behr J."/>
            <person name="Xu D."/>
            <person name="Vogel R.F."/>
        </authorList>
    </citation>
    <scope>NUCLEOTIDE SEQUENCE [LARGE SCALE GENOMIC DNA]</scope>
    <source>
        <strain evidence="6 7">TMW 1.1827</strain>
    </source>
</reference>
<dbReference type="InterPro" id="IPR050661">
    <property type="entry name" value="BglG_antiterminators"/>
</dbReference>
<organism evidence="6 7">
    <name type="scientific">Liquorilactobacillus nagelii</name>
    <dbReference type="NCBI Taxonomy" id="82688"/>
    <lineage>
        <taxon>Bacteria</taxon>
        <taxon>Bacillati</taxon>
        <taxon>Bacillota</taxon>
        <taxon>Bacilli</taxon>
        <taxon>Lactobacillales</taxon>
        <taxon>Lactobacillaceae</taxon>
        <taxon>Liquorilactobacillus</taxon>
    </lineage>
</organism>
<dbReference type="Gene3D" id="3.40.930.10">
    <property type="entry name" value="Mannitol-specific EII, Chain A"/>
    <property type="match status" value="1"/>
</dbReference>
<keyword evidence="7" id="KW-1185">Reference proteome</keyword>
<dbReference type="InterPro" id="IPR016152">
    <property type="entry name" value="PTrfase/Anion_transptr"/>
</dbReference>
<dbReference type="KEGG" id="lng:BSQ50_04535"/>
<keyword evidence="3" id="KW-0804">Transcription</keyword>
<dbReference type="Pfam" id="PF00359">
    <property type="entry name" value="PTS_EIIA_2"/>
    <property type="match status" value="1"/>
</dbReference>
<dbReference type="PROSITE" id="PS51372">
    <property type="entry name" value="PRD_2"/>
    <property type="match status" value="1"/>
</dbReference>
<dbReference type="Pfam" id="PF08279">
    <property type="entry name" value="HTH_11"/>
    <property type="match status" value="1"/>
</dbReference>
<dbReference type="RefSeq" id="WP_148126545.1">
    <property type="nucleotide sequence ID" value="NZ_CP018180.1"/>
</dbReference>
<evidence type="ECO:0000256" key="3">
    <source>
        <dbReference type="ARBA" id="ARBA00023163"/>
    </source>
</evidence>
<dbReference type="InterPro" id="IPR036388">
    <property type="entry name" value="WH-like_DNA-bd_sf"/>
</dbReference>
<dbReference type="InterPro" id="IPR036634">
    <property type="entry name" value="PRD_sf"/>
</dbReference>
<keyword evidence="2" id="KW-0805">Transcription regulation</keyword>